<dbReference type="InterPro" id="IPR014710">
    <property type="entry name" value="RmlC-like_jellyroll"/>
</dbReference>
<dbReference type="SUPFAM" id="SSF51161">
    <property type="entry name" value="Trimeric LpxA-like enzymes"/>
    <property type="match status" value="1"/>
</dbReference>
<evidence type="ECO:0000256" key="1">
    <source>
        <dbReference type="ARBA" id="ARBA00007274"/>
    </source>
</evidence>
<dbReference type="CDD" id="cd20292">
    <property type="entry name" value="cupin_QdtA-like"/>
    <property type="match status" value="1"/>
</dbReference>
<organism evidence="3 4">
    <name type="scientific">Cereibacter changlensis</name>
    <dbReference type="NCBI Taxonomy" id="402884"/>
    <lineage>
        <taxon>Bacteria</taxon>
        <taxon>Pseudomonadati</taxon>
        <taxon>Pseudomonadota</taxon>
        <taxon>Alphaproteobacteria</taxon>
        <taxon>Rhodobacterales</taxon>
        <taxon>Paracoccaceae</taxon>
        <taxon>Cereibacter</taxon>
    </lineage>
</organism>
<proteinExistence type="inferred from homology"/>
<reference evidence="3 4" key="1">
    <citation type="submission" date="2018-06" db="EMBL/GenBank/DDBJ databases">
        <title>Genomic Encyclopedia of Archaeal and Bacterial Type Strains, Phase II (KMG-II): from individual species to whole genera.</title>
        <authorList>
            <person name="Goeker M."/>
        </authorList>
    </citation>
    <scope>NUCLEOTIDE SEQUENCE [LARGE SCALE GENOMIC DNA]</scope>
    <source>
        <strain evidence="3 4">DSM 18774</strain>
    </source>
</reference>
<comment type="similarity">
    <text evidence="1">Belongs to the transferase hexapeptide repeat family.</text>
</comment>
<accession>A0A2W7QQR0</accession>
<evidence type="ECO:0000259" key="2">
    <source>
        <dbReference type="Pfam" id="PF05523"/>
    </source>
</evidence>
<evidence type="ECO:0000313" key="3">
    <source>
        <dbReference type="EMBL" id="PZX48370.1"/>
    </source>
</evidence>
<comment type="caution">
    <text evidence="3">The sequence shown here is derived from an EMBL/GenBank/DDBJ whole genome shotgun (WGS) entry which is preliminary data.</text>
</comment>
<dbReference type="EMBL" id="QKZS01000025">
    <property type="protein sequence ID" value="PZX48370.1"/>
    <property type="molecule type" value="Genomic_DNA"/>
</dbReference>
<dbReference type="SUPFAM" id="SSF51182">
    <property type="entry name" value="RmlC-like cupins"/>
    <property type="match status" value="1"/>
</dbReference>
<dbReference type="AlphaFoldDB" id="A0A2W7QQR0"/>
<dbReference type="InterPro" id="IPR011004">
    <property type="entry name" value="Trimer_LpxA-like_sf"/>
</dbReference>
<dbReference type="RefSeq" id="WP_211314688.1">
    <property type="nucleotide sequence ID" value="NZ_QKZS01000025.1"/>
</dbReference>
<name>A0A2W7QQR0_9RHOB</name>
<sequence>MHEFLQDCIIPRSAQIADSVEFGPRVVLAGDRIVLRDNVRLDAACVIGEGVNVGQGAWVRAGAVVLRSVPPNAIVEGNPAQVVGYLNGAHTDRRPDPRHVDIHGLGDLTRPAQVNLGIGDGALYLMRRITDARGSLTVGEVPTEVPFAPARYFVVFDVPSMELRGEHAHKQCQQFLICLHGSCRVLLDDGAQRCEVTLDRPDMGVFMPAMIWGTQYRYSSDAVLLVFASRPYEADDYLRTYDEFLAELESRKT</sequence>
<gene>
    <name evidence="3" type="ORF">LX76_04317</name>
</gene>
<dbReference type="InterPro" id="IPR008894">
    <property type="entry name" value="QdtA_cupin_dom"/>
</dbReference>
<dbReference type="InterPro" id="IPR011051">
    <property type="entry name" value="RmlC_Cupin_sf"/>
</dbReference>
<dbReference type="Proteomes" id="UP000249538">
    <property type="component" value="Unassembled WGS sequence"/>
</dbReference>
<dbReference type="Pfam" id="PF05523">
    <property type="entry name" value="FdtA"/>
    <property type="match status" value="1"/>
</dbReference>
<evidence type="ECO:0000313" key="4">
    <source>
        <dbReference type="Proteomes" id="UP000249538"/>
    </source>
</evidence>
<dbReference type="InterPro" id="IPR050179">
    <property type="entry name" value="Trans_hexapeptide_repeat"/>
</dbReference>
<dbReference type="Gene3D" id="2.160.10.10">
    <property type="entry name" value="Hexapeptide repeat proteins"/>
    <property type="match status" value="1"/>
</dbReference>
<dbReference type="Gene3D" id="2.60.120.10">
    <property type="entry name" value="Jelly Rolls"/>
    <property type="match status" value="1"/>
</dbReference>
<protein>
    <submittedName>
        <fullName evidence="3">WxcM-like protein</fullName>
    </submittedName>
</protein>
<dbReference type="PANTHER" id="PTHR43300">
    <property type="entry name" value="ACETYLTRANSFERASE"/>
    <property type="match status" value="1"/>
</dbReference>
<feature type="domain" description="Sugar 3,4-ketoisomerase QdtA cupin" evidence="2">
    <location>
        <begin position="124"/>
        <end position="247"/>
    </location>
</feature>